<dbReference type="Proteomes" id="UP000297245">
    <property type="component" value="Unassembled WGS sequence"/>
</dbReference>
<feature type="transmembrane region" description="Helical" evidence="1">
    <location>
        <begin position="15"/>
        <end position="37"/>
    </location>
</feature>
<reference evidence="2 3" key="1">
    <citation type="journal article" date="2019" name="Nat. Ecol. Evol.">
        <title>Megaphylogeny resolves global patterns of mushroom evolution.</title>
        <authorList>
            <person name="Varga T."/>
            <person name="Krizsan K."/>
            <person name="Foldi C."/>
            <person name="Dima B."/>
            <person name="Sanchez-Garcia M."/>
            <person name="Sanchez-Ramirez S."/>
            <person name="Szollosi G.J."/>
            <person name="Szarkandi J.G."/>
            <person name="Papp V."/>
            <person name="Albert L."/>
            <person name="Andreopoulos W."/>
            <person name="Angelini C."/>
            <person name="Antonin V."/>
            <person name="Barry K.W."/>
            <person name="Bougher N.L."/>
            <person name="Buchanan P."/>
            <person name="Buyck B."/>
            <person name="Bense V."/>
            <person name="Catcheside P."/>
            <person name="Chovatia M."/>
            <person name="Cooper J."/>
            <person name="Damon W."/>
            <person name="Desjardin D."/>
            <person name="Finy P."/>
            <person name="Geml J."/>
            <person name="Haridas S."/>
            <person name="Hughes K."/>
            <person name="Justo A."/>
            <person name="Karasinski D."/>
            <person name="Kautmanova I."/>
            <person name="Kiss B."/>
            <person name="Kocsube S."/>
            <person name="Kotiranta H."/>
            <person name="LaButti K.M."/>
            <person name="Lechner B.E."/>
            <person name="Liimatainen K."/>
            <person name="Lipzen A."/>
            <person name="Lukacs Z."/>
            <person name="Mihaltcheva S."/>
            <person name="Morgado L.N."/>
            <person name="Niskanen T."/>
            <person name="Noordeloos M.E."/>
            <person name="Ohm R.A."/>
            <person name="Ortiz-Santana B."/>
            <person name="Ovrebo C."/>
            <person name="Racz N."/>
            <person name="Riley R."/>
            <person name="Savchenko A."/>
            <person name="Shiryaev A."/>
            <person name="Soop K."/>
            <person name="Spirin V."/>
            <person name="Szebenyi C."/>
            <person name="Tomsovsky M."/>
            <person name="Tulloss R.E."/>
            <person name="Uehling J."/>
            <person name="Grigoriev I.V."/>
            <person name="Vagvolgyi C."/>
            <person name="Papp T."/>
            <person name="Martin F.M."/>
            <person name="Miettinen O."/>
            <person name="Hibbett D.S."/>
            <person name="Nagy L.G."/>
        </authorList>
    </citation>
    <scope>NUCLEOTIDE SEQUENCE [LARGE SCALE GENOMIC DNA]</scope>
    <source>
        <strain evidence="2 3">CBS 962.96</strain>
    </source>
</reference>
<evidence type="ECO:0000313" key="3">
    <source>
        <dbReference type="Proteomes" id="UP000297245"/>
    </source>
</evidence>
<protein>
    <submittedName>
        <fullName evidence="2">Uncharacterized protein</fullName>
    </submittedName>
</protein>
<organism evidence="2 3">
    <name type="scientific">Dendrothele bispora (strain CBS 962.96)</name>
    <dbReference type="NCBI Taxonomy" id="1314807"/>
    <lineage>
        <taxon>Eukaryota</taxon>
        <taxon>Fungi</taxon>
        <taxon>Dikarya</taxon>
        <taxon>Basidiomycota</taxon>
        <taxon>Agaricomycotina</taxon>
        <taxon>Agaricomycetes</taxon>
        <taxon>Agaricomycetidae</taxon>
        <taxon>Agaricales</taxon>
        <taxon>Agaricales incertae sedis</taxon>
        <taxon>Dendrothele</taxon>
    </lineage>
</organism>
<accession>A0A4S8KQS4</accession>
<keyword evidence="3" id="KW-1185">Reference proteome</keyword>
<dbReference type="EMBL" id="ML180273">
    <property type="protein sequence ID" value="THU78049.1"/>
    <property type="molecule type" value="Genomic_DNA"/>
</dbReference>
<keyword evidence="1" id="KW-1133">Transmembrane helix</keyword>
<keyword evidence="1" id="KW-0812">Transmembrane</keyword>
<sequence length="268" mass="30274">MTSLLSDSESSSFPLTYALPPLFASLILAFAGAFLTLDCSHFFTLQYNAISGSFTSAGGKKKFKFIFNGNRSYPKLVPINVSTVREVIHSRLAPPVSPNNFPRLPIKACCARFCRCHRRSDVFACNICHYSSSPPYSDRPHVYHHTYTYPPSVRLPLEPFQRPSLRLVACSTDSFRLVLSIALLARIPAWANVWSRSLLVEVKFGVGREQKNMGLIPVFVCFSRSRSTSDYVWRIFGECPDETSRNIQTLRVLLGLTVCFQILSQLYR</sequence>
<dbReference type="AlphaFoldDB" id="A0A4S8KQS4"/>
<gene>
    <name evidence="2" type="ORF">K435DRAFT_68254</name>
</gene>
<dbReference type="OrthoDB" id="3364886at2759"/>
<proteinExistence type="predicted"/>
<keyword evidence="1" id="KW-0472">Membrane</keyword>
<name>A0A4S8KQS4_DENBC</name>
<evidence type="ECO:0000313" key="2">
    <source>
        <dbReference type="EMBL" id="THU78049.1"/>
    </source>
</evidence>
<evidence type="ECO:0000256" key="1">
    <source>
        <dbReference type="SAM" id="Phobius"/>
    </source>
</evidence>